<reference evidence="1 2" key="1">
    <citation type="journal article" date="2019" name="Sci. Rep.">
        <title>Orb-weaving spider Araneus ventricosus genome elucidates the spidroin gene catalogue.</title>
        <authorList>
            <person name="Kono N."/>
            <person name="Nakamura H."/>
            <person name="Ohtoshi R."/>
            <person name="Moran D.A.P."/>
            <person name="Shinohara A."/>
            <person name="Yoshida Y."/>
            <person name="Fujiwara M."/>
            <person name="Mori M."/>
            <person name="Tomita M."/>
            <person name="Arakawa K."/>
        </authorList>
    </citation>
    <scope>NUCLEOTIDE SEQUENCE [LARGE SCALE GENOMIC DNA]</scope>
</reference>
<organism evidence="1 2">
    <name type="scientific">Araneus ventricosus</name>
    <name type="common">Orbweaver spider</name>
    <name type="synonym">Epeira ventricosa</name>
    <dbReference type="NCBI Taxonomy" id="182803"/>
    <lineage>
        <taxon>Eukaryota</taxon>
        <taxon>Metazoa</taxon>
        <taxon>Ecdysozoa</taxon>
        <taxon>Arthropoda</taxon>
        <taxon>Chelicerata</taxon>
        <taxon>Arachnida</taxon>
        <taxon>Araneae</taxon>
        <taxon>Araneomorphae</taxon>
        <taxon>Entelegynae</taxon>
        <taxon>Araneoidea</taxon>
        <taxon>Araneidae</taxon>
        <taxon>Araneus</taxon>
    </lineage>
</organism>
<dbReference type="PANTHER" id="PTHR23022">
    <property type="entry name" value="TRANSPOSABLE ELEMENT-RELATED"/>
    <property type="match status" value="1"/>
</dbReference>
<dbReference type="OrthoDB" id="3786552at2759"/>
<dbReference type="EMBL" id="BGPR01000141">
    <property type="protein sequence ID" value="GBL98652.1"/>
    <property type="molecule type" value="Genomic_DNA"/>
</dbReference>
<dbReference type="Proteomes" id="UP000499080">
    <property type="component" value="Unassembled WGS sequence"/>
</dbReference>
<comment type="caution">
    <text evidence="1">The sequence shown here is derived from an EMBL/GenBank/DDBJ whole genome shotgun (WGS) entry which is preliminary data.</text>
</comment>
<protein>
    <submittedName>
        <fullName evidence="1">Transposable element Tcb1 transposase</fullName>
    </submittedName>
</protein>
<dbReference type="InterPro" id="IPR052338">
    <property type="entry name" value="Transposase_5"/>
</dbReference>
<dbReference type="Gene3D" id="3.30.420.10">
    <property type="entry name" value="Ribonuclease H-like superfamily/Ribonuclease H"/>
    <property type="match status" value="1"/>
</dbReference>
<evidence type="ECO:0000313" key="2">
    <source>
        <dbReference type="Proteomes" id="UP000499080"/>
    </source>
</evidence>
<accession>A0A4Y2C2M1</accession>
<gene>
    <name evidence="1" type="primary">TCB1_945</name>
    <name evidence="1" type="ORF">AVEN_19705_1</name>
</gene>
<dbReference type="GO" id="GO:0003676">
    <property type="term" value="F:nucleic acid binding"/>
    <property type="evidence" value="ECO:0007669"/>
    <property type="project" value="InterPro"/>
</dbReference>
<keyword evidence="2" id="KW-1185">Reference proteome</keyword>
<evidence type="ECO:0000313" key="1">
    <source>
        <dbReference type="EMBL" id="GBL98652.1"/>
    </source>
</evidence>
<sequence length="210" mass="24392">MCGYSFYKARCKPFPLSSNKRRRVPWAKSHLSWTPSQWKKVLWTDESIFKIPYGIIGRKVNRKKDEANDPFCYKPVVLKVSYVRVWGFLAANGVVNLHFCSGDKGSRLYSVFEVNLRPSVQRFFGRKIYVFRQDNARPHTVKITKTCLRTKRFPVLELLAASPDLSPIENIWRILKRNMAPQYTTVTRLSAAGMGKTFYRHIEPFSVAHA</sequence>
<dbReference type="InterPro" id="IPR036397">
    <property type="entry name" value="RNaseH_sf"/>
</dbReference>
<dbReference type="AlphaFoldDB" id="A0A4Y2C2M1"/>
<proteinExistence type="predicted"/>
<name>A0A4Y2C2M1_ARAVE</name>
<dbReference type="PANTHER" id="PTHR23022:SF135">
    <property type="entry name" value="SI:DKEY-77F5.3"/>
    <property type="match status" value="1"/>
</dbReference>